<gene>
    <name evidence="1" type="ORF">H4N64_36270</name>
</gene>
<dbReference type="AlphaFoldDB" id="A0A7X1J9Y9"/>
<evidence type="ECO:0000313" key="2">
    <source>
        <dbReference type="Proteomes" id="UP000584670"/>
    </source>
</evidence>
<evidence type="ECO:0000313" key="1">
    <source>
        <dbReference type="EMBL" id="MBC2906884.1"/>
    </source>
</evidence>
<comment type="caution">
    <text evidence="1">The sequence shown here is derived from an EMBL/GenBank/DDBJ whole genome shotgun (WGS) entry which is preliminary data.</text>
</comment>
<dbReference type="RefSeq" id="WP_186286851.1">
    <property type="nucleotide sequence ID" value="NZ_JACMSF010000061.1"/>
</dbReference>
<organism evidence="1 2">
    <name type="scientific">Streptomyces cupreus</name>
    <dbReference type="NCBI Taxonomy" id="2759956"/>
    <lineage>
        <taxon>Bacteria</taxon>
        <taxon>Bacillati</taxon>
        <taxon>Actinomycetota</taxon>
        <taxon>Actinomycetes</taxon>
        <taxon>Kitasatosporales</taxon>
        <taxon>Streptomycetaceae</taxon>
        <taxon>Streptomyces</taxon>
    </lineage>
</organism>
<reference evidence="1 2" key="1">
    <citation type="submission" date="2020-08" db="EMBL/GenBank/DDBJ databases">
        <title>Streptomyces sp. PSKA01 genome sequencing and assembly.</title>
        <authorList>
            <person name="Mandal S."/>
            <person name="Maiti P.K."/>
            <person name="Das P."/>
        </authorList>
    </citation>
    <scope>NUCLEOTIDE SEQUENCE [LARGE SCALE GENOMIC DNA]</scope>
    <source>
        <strain evidence="1 2">PSKA01</strain>
    </source>
</reference>
<name>A0A7X1J9Y9_9ACTN</name>
<sequence>MLRADRATIEVEVKWSDLREAATVGAVVPTLRDVIERRKLVGGSAPARPANRPFR</sequence>
<dbReference type="EMBL" id="JACMSF010000061">
    <property type="protein sequence ID" value="MBC2906884.1"/>
    <property type="molecule type" value="Genomic_DNA"/>
</dbReference>
<proteinExistence type="predicted"/>
<accession>A0A7X1J9Y9</accession>
<keyword evidence="2" id="KW-1185">Reference proteome</keyword>
<dbReference type="Proteomes" id="UP000584670">
    <property type="component" value="Unassembled WGS sequence"/>
</dbReference>
<protein>
    <submittedName>
        <fullName evidence="1">Uncharacterized protein</fullName>
    </submittedName>
</protein>